<dbReference type="AlphaFoldDB" id="A0A660L4P6"/>
<keyword evidence="2" id="KW-1185">Reference proteome</keyword>
<reference evidence="1 2" key="1">
    <citation type="submission" date="2018-10" db="EMBL/GenBank/DDBJ databases">
        <title>Genomic Encyclopedia of Type Strains, Phase IV (KMG-IV): sequencing the most valuable type-strain genomes for metagenomic binning, comparative biology and taxonomic classification.</title>
        <authorList>
            <person name="Goeker M."/>
        </authorList>
    </citation>
    <scope>NUCLEOTIDE SEQUENCE [LARGE SCALE GENOMIC DNA]</scope>
    <source>
        <strain evidence="1 2">DSM 22653</strain>
    </source>
</reference>
<dbReference type="Proteomes" id="UP000267019">
    <property type="component" value="Unassembled WGS sequence"/>
</dbReference>
<sequence>MRSFFSDEKGAVLTPERIFADPVSLLPIARFFSIPSVFPYEGHVPLLSSVSFLCVVQRCKEKIIRG</sequence>
<comment type="caution">
    <text evidence="1">The sequence shown here is derived from an EMBL/GenBank/DDBJ whole genome shotgun (WGS) entry which is preliminary data.</text>
</comment>
<evidence type="ECO:0000313" key="1">
    <source>
        <dbReference type="EMBL" id="RKQ88896.1"/>
    </source>
</evidence>
<proteinExistence type="predicted"/>
<organism evidence="1 2">
    <name type="scientific">Brockia lithotrophica</name>
    <dbReference type="NCBI Taxonomy" id="933949"/>
    <lineage>
        <taxon>Bacteria</taxon>
        <taxon>Bacillati</taxon>
        <taxon>Bacillota</taxon>
        <taxon>Bacilli</taxon>
        <taxon>Bacillales</taxon>
        <taxon>Bacillales Family X. Incertae Sedis</taxon>
        <taxon>Brockia</taxon>
    </lineage>
</organism>
<protein>
    <submittedName>
        <fullName evidence="1">Uncharacterized protein</fullName>
    </submittedName>
</protein>
<dbReference type="EMBL" id="RBIJ01000001">
    <property type="protein sequence ID" value="RKQ88896.1"/>
    <property type="molecule type" value="Genomic_DNA"/>
</dbReference>
<evidence type="ECO:0000313" key="2">
    <source>
        <dbReference type="Proteomes" id="UP000267019"/>
    </source>
</evidence>
<accession>A0A660L4P6</accession>
<gene>
    <name evidence="1" type="ORF">C7438_0548</name>
</gene>
<name>A0A660L4P6_9BACL</name>